<keyword evidence="1" id="KW-0645">Protease</keyword>
<proteinExistence type="predicted"/>
<dbReference type="SMART" id="SM00020">
    <property type="entry name" value="Tryp_SPc"/>
    <property type="match status" value="1"/>
</dbReference>
<dbReference type="InterPro" id="IPR009003">
    <property type="entry name" value="Peptidase_S1_PA"/>
</dbReference>
<dbReference type="InterPro" id="IPR001314">
    <property type="entry name" value="Peptidase_S1A"/>
</dbReference>
<name>B3RYJ8_TRIAD</name>
<dbReference type="AlphaFoldDB" id="B3RYJ8"/>
<dbReference type="CTD" id="6754155"/>
<dbReference type="SUPFAM" id="SSF50494">
    <property type="entry name" value="Trypsin-like serine proteases"/>
    <property type="match status" value="1"/>
</dbReference>
<sequence>EAKAHEYPWQIVLLKRNYAVCSGALINKMWALTTAHCISNIDPSVMTVTLGDYNLVKSEGTEQTVVPDKVYVHPKFNHSTTDSDIALIKFKEPITFTLAIKPIALPSDEQAQVGMYCIVSGWGKRSLVADDRPDILRQAVIPIVSNKECNEPIAYKGEITKRMLCAGYKYGGPDACTGDSGGPLSCLRASRKAKQEWFLAGLVSWGSRCGSPFKFGVYTRVSCFREWIKD</sequence>
<dbReference type="InterPro" id="IPR043504">
    <property type="entry name" value="Peptidase_S1_PA_chymotrypsin"/>
</dbReference>
<protein>
    <recommendedName>
        <fullName evidence="5">Peptidase S1 domain-containing protein</fullName>
    </recommendedName>
</protein>
<dbReference type="GeneID" id="6754155"/>
<feature type="non-terminal residue" evidence="6">
    <location>
        <position position="230"/>
    </location>
</feature>
<dbReference type="EMBL" id="DS985245">
    <property type="protein sequence ID" value="EDV24610.1"/>
    <property type="molecule type" value="Genomic_DNA"/>
</dbReference>
<feature type="non-terminal residue" evidence="6">
    <location>
        <position position="1"/>
    </location>
</feature>
<keyword evidence="2" id="KW-0378">Hydrolase</keyword>
<evidence type="ECO:0000313" key="7">
    <source>
        <dbReference type="Proteomes" id="UP000009022"/>
    </source>
</evidence>
<evidence type="ECO:0000256" key="2">
    <source>
        <dbReference type="ARBA" id="ARBA00022801"/>
    </source>
</evidence>
<dbReference type="CDD" id="cd00190">
    <property type="entry name" value="Tryp_SPc"/>
    <property type="match status" value="1"/>
</dbReference>
<evidence type="ECO:0000256" key="4">
    <source>
        <dbReference type="ARBA" id="ARBA00023157"/>
    </source>
</evidence>
<dbReference type="HOGENOM" id="CLU_006842_7_0_1"/>
<dbReference type="InterPro" id="IPR033116">
    <property type="entry name" value="TRYPSIN_SER"/>
</dbReference>
<keyword evidence="4" id="KW-1015">Disulfide bond</keyword>
<dbReference type="PANTHER" id="PTHR24252">
    <property type="entry name" value="ACROSIN-RELATED"/>
    <property type="match status" value="1"/>
</dbReference>
<gene>
    <name evidence="6" type="ORF">TRIADDRAFT_5625</name>
</gene>
<dbReference type="Proteomes" id="UP000009022">
    <property type="component" value="Unassembled WGS sequence"/>
</dbReference>
<dbReference type="OrthoDB" id="10012881at2759"/>
<dbReference type="OMA" id="CFREWIK"/>
<dbReference type="GO" id="GO:0006508">
    <property type="term" value="P:proteolysis"/>
    <property type="evidence" value="ECO:0007669"/>
    <property type="project" value="UniProtKB-KW"/>
</dbReference>
<dbReference type="PROSITE" id="PS50240">
    <property type="entry name" value="TRYPSIN_DOM"/>
    <property type="match status" value="1"/>
</dbReference>
<dbReference type="GO" id="GO:0004252">
    <property type="term" value="F:serine-type endopeptidase activity"/>
    <property type="evidence" value="ECO:0007669"/>
    <property type="project" value="InterPro"/>
</dbReference>
<keyword evidence="3" id="KW-0720">Serine protease</keyword>
<dbReference type="InParanoid" id="B3RYJ8"/>
<keyword evidence="7" id="KW-1185">Reference proteome</keyword>
<dbReference type="PRINTS" id="PR00722">
    <property type="entry name" value="CHYMOTRYPSIN"/>
</dbReference>
<dbReference type="PANTHER" id="PTHR24252:SF7">
    <property type="entry name" value="HYALIN"/>
    <property type="match status" value="1"/>
</dbReference>
<dbReference type="InterPro" id="IPR001254">
    <property type="entry name" value="Trypsin_dom"/>
</dbReference>
<dbReference type="MEROPS" id="S01.021"/>
<dbReference type="KEGG" id="tad:TRIADDRAFT_5625"/>
<accession>B3RYJ8</accession>
<evidence type="ECO:0000256" key="1">
    <source>
        <dbReference type="ARBA" id="ARBA00022670"/>
    </source>
</evidence>
<dbReference type="Gene3D" id="2.40.10.10">
    <property type="entry name" value="Trypsin-like serine proteases"/>
    <property type="match status" value="1"/>
</dbReference>
<dbReference type="PhylomeDB" id="B3RYJ8"/>
<feature type="domain" description="Peptidase S1" evidence="5">
    <location>
        <begin position="1"/>
        <end position="230"/>
    </location>
</feature>
<evidence type="ECO:0000313" key="6">
    <source>
        <dbReference type="EMBL" id="EDV24610.1"/>
    </source>
</evidence>
<dbReference type="Pfam" id="PF00089">
    <property type="entry name" value="Trypsin"/>
    <property type="match status" value="1"/>
</dbReference>
<reference evidence="6 7" key="1">
    <citation type="journal article" date="2008" name="Nature">
        <title>The Trichoplax genome and the nature of placozoans.</title>
        <authorList>
            <person name="Srivastava M."/>
            <person name="Begovic E."/>
            <person name="Chapman J."/>
            <person name="Putnam N.H."/>
            <person name="Hellsten U."/>
            <person name="Kawashima T."/>
            <person name="Kuo A."/>
            <person name="Mitros T."/>
            <person name="Salamov A."/>
            <person name="Carpenter M.L."/>
            <person name="Signorovitch A.Y."/>
            <person name="Moreno M.A."/>
            <person name="Kamm K."/>
            <person name="Grimwood J."/>
            <person name="Schmutz J."/>
            <person name="Shapiro H."/>
            <person name="Grigoriev I.V."/>
            <person name="Buss L.W."/>
            <person name="Schierwater B."/>
            <person name="Dellaporta S.L."/>
            <person name="Rokhsar D.S."/>
        </authorList>
    </citation>
    <scope>NUCLEOTIDE SEQUENCE [LARGE SCALE GENOMIC DNA]</scope>
    <source>
        <strain evidence="6 7">Grell-BS-1999</strain>
    </source>
</reference>
<evidence type="ECO:0000259" key="5">
    <source>
        <dbReference type="PROSITE" id="PS50240"/>
    </source>
</evidence>
<dbReference type="PROSITE" id="PS00135">
    <property type="entry name" value="TRYPSIN_SER"/>
    <property type="match status" value="1"/>
</dbReference>
<dbReference type="FunFam" id="2.40.10.10:FF:000003">
    <property type="entry name" value="Transmembrane serine protease 3"/>
    <property type="match status" value="1"/>
</dbReference>
<dbReference type="RefSeq" id="XP_002112500.1">
    <property type="nucleotide sequence ID" value="XM_002112464.1"/>
</dbReference>
<dbReference type="GO" id="GO:0008236">
    <property type="term" value="F:serine-type peptidase activity"/>
    <property type="evidence" value="ECO:0000318"/>
    <property type="project" value="GO_Central"/>
</dbReference>
<organism evidence="6 7">
    <name type="scientific">Trichoplax adhaerens</name>
    <name type="common">Trichoplax reptans</name>
    <dbReference type="NCBI Taxonomy" id="10228"/>
    <lineage>
        <taxon>Eukaryota</taxon>
        <taxon>Metazoa</taxon>
        <taxon>Placozoa</taxon>
        <taxon>Uniplacotomia</taxon>
        <taxon>Trichoplacea</taxon>
        <taxon>Trichoplacidae</taxon>
        <taxon>Trichoplax</taxon>
    </lineage>
</organism>
<evidence type="ECO:0000256" key="3">
    <source>
        <dbReference type="ARBA" id="ARBA00022825"/>
    </source>
</evidence>
<dbReference type="STRING" id="10228.B3RYJ8"/>
<dbReference type="eggNOG" id="KOG3627">
    <property type="taxonomic scope" value="Eukaryota"/>
</dbReference>